<dbReference type="Gene3D" id="1.10.30.40">
    <property type="entry name" value="Ethanolamine ammonia-lyase light chain (EutC), N-terminal domain"/>
    <property type="match status" value="1"/>
</dbReference>
<feature type="binding site" evidence="5">
    <location>
        <position position="214"/>
    </location>
    <ligand>
        <name>adenosylcob(III)alamin</name>
        <dbReference type="ChEBI" id="CHEBI:18408"/>
    </ligand>
</feature>
<protein>
    <recommendedName>
        <fullName evidence="5">Ethanolamine ammonia-lyase small subunit</fullName>
        <shortName evidence="5">EAL small subunit</shortName>
        <ecNumber evidence="5">4.3.1.7</ecNumber>
    </recommendedName>
</protein>
<keyword evidence="3 5" id="KW-0170">Cobalt</keyword>
<dbReference type="GO" id="GO:0006520">
    <property type="term" value="P:amino acid metabolic process"/>
    <property type="evidence" value="ECO:0007669"/>
    <property type="project" value="InterPro"/>
</dbReference>
<dbReference type="GO" id="GO:0046336">
    <property type="term" value="P:ethanolamine catabolic process"/>
    <property type="evidence" value="ECO:0007669"/>
    <property type="project" value="UniProtKB-UniRule"/>
</dbReference>
<dbReference type="GO" id="GO:0031471">
    <property type="term" value="C:ethanolamine degradation polyhedral organelle"/>
    <property type="evidence" value="ECO:0007669"/>
    <property type="project" value="UniProtKB-UniRule"/>
</dbReference>
<dbReference type="EC" id="4.3.1.7" evidence="5"/>
<dbReference type="InterPro" id="IPR009246">
    <property type="entry name" value="EutC"/>
</dbReference>
<comment type="similarity">
    <text evidence="5">Belongs to the EutC family.</text>
</comment>
<sequence>MSRAKPPATPGDASASVTWSKLRTLTTARIGLARSGASLATPPLLEFRLAHARARDAVHQAADFRALTAAFAGFGMPVLTVESAAPDRPTYLMRPDLGRQLAPAARETLASHAGTADLVITVADGLSAQAIERHAAPLLGALLPALAAEHWRLAPLVLVSQGRVAIGDAVAAALGAAAVVMLIGERPGLSAPDSLGAYVTWRPTPATTDADRNCISNIRPEGVGYPDAAFKLAYLLREMRRRGLSGVGLKDESGSLGEAVLGMPIEER</sequence>
<dbReference type="Gene3D" id="3.40.50.11240">
    <property type="entry name" value="Ethanolamine ammonia-lyase light chain (EutC)"/>
    <property type="match status" value="1"/>
</dbReference>
<comment type="pathway">
    <text evidence="5">Amine and polyamine degradation; ethanolamine degradation.</text>
</comment>
<keyword evidence="1 5" id="KW-0846">Cobalamin</keyword>
<accession>A0A8J2YTX0</accession>
<comment type="caution">
    <text evidence="6">The sequence shown here is derived from an EMBL/GenBank/DDBJ whole genome shotgun (WGS) entry which is preliminary data.</text>
</comment>
<dbReference type="EMBL" id="BMJQ01000007">
    <property type="protein sequence ID" value="GGF20936.1"/>
    <property type="molecule type" value="Genomic_DNA"/>
</dbReference>
<dbReference type="InterPro" id="IPR042251">
    <property type="entry name" value="EutC_C"/>
</dbReference>
<dbReference type="RefSeq" id="WP_189046890.1">
    <property type="nucleotide sequence ID" value="NZ_BMJQ01000007.1"/>
</dbReference>
<keyword evidence="2 5" id="KW-0456">Lyase</keyword>
<comment type="subcellular location">
    <subcellularLocation>
        <location evidence="5">Bacterial microcompartment</location>
    </subcellularLocation>
</comment>
<dbReference type="PANTHER" id="PTHR39330">
    <property type="entry name" value="ETHANOLAMINE AMMONIA-LYASE LIGHT CHAIN"/>
    <property type="match status" value="1"/>
</dbReference>
<dbReference type="PIRSF" id="PIRSF018982">
    <property type="entry name" value="EutC"/>
    <property type="match status" value="1"/>
</dbReference>
<evidence type="ECO:0000313" key="6">
    <source>
        <dbReference type="EMBL" id="GGF20936.1"/>
    </source>
</evidence>
<dbReference type="UniPathway" id="UPA00560"/>
<dbReference type="GO" id="GO:0008851">
    <property type="term" value="F:ethanolamine ammonia-lyase activity"/>
    <property type="evidence" value="ECO:0007669"/>
    <property type="project" value="UniProtKB-UniRule"/>
</dbReference>
<keyword evidence="4 5" id="KW-1283">Bacterial microcompartment</keyword>
<gene>
    <name evidence="5 6" type="primary">eutC</name>
    <name evidence="6" type="ORF">GCM10011611_28780</name>
</gene>
<evidence type="ECO:0000256" key="1">
    <source>
        <dbReference type="ARBA" id="ARBA00022628"/>
    </source>
</evidence>
<dbReference type="InterPro" id="IPR042255">
    <property type="entry name" value="EutC_N"/>
</dbReference>
<proteinExistence type="inferred from homology"/>
<evidence type="ECO:0000256" key="2">
    <source>
        <dbReference type="ARBA" id="ARBA00023239"/>
    </source>
</evidence>
<dbReference type="Proteomes" id="UP000646365">
    <property type="component" value="Unassembled WGS sequence"/>
</dbReference>
<organism evidence="6 7">
    <name type="scientific">Aliidongia dinghuensis</name>
    <dbReference type="NCBI Taxonomy" id="1867774"/>
    <lineage>
        <taxon>Bacteria</taxon>
        <taxon>Pseudomonadati</taxon>
        <taxon>Pseudomonadota</taxon>
        <taxon>Alphaproteobacteria</taxon>
        <taxon>Rhodospirillales</taxon>
        <taxon>Dongiaceae</taxon>
        <taxon>Aliidongia</taxon>
    </lineage>
</organism>
<name>A0A8J2YTX0_9PROT</name>
<evidence type="ECO:0000256" key="4">
    <source>
        <dbReference type="ARBA" id="ARBA00024446"/>
    </source>
</evidence>
<comment type="cofactor">
    <cofactor evidence="5">
        <name>adenosylcob(III)alamin</name>
        <dbReference type="ChEBI" id="CHEBI:18408"/>
    </cofactor>
    <text evidence="5">Binds between the large and small subunits.</text>
</comment>
<dbReference type="GO" id="GO:0009350">
    <property type="term" value="C:ethanolamine ammonia-lyase complex"/>
    <property type="evidence" value="ECO:0007669"/>
    <property type="project" value="UniProtKB-UniRule"/>
</dbReference>
<evidence type="ECO:0000256" key="5">
    <source>
        <dbReference type="HAMAP-Rule" id="MF_00601"/>
    </source>
</evidence>
<evidence type="ECO:0000313" key="7">
    <source>
        <dbReference type="Proteomes" id="UP000646365"/>
    </source>
</evidence>
<dbReference type="HAMAP" id="MF_00601">
    <property type="entry name" value="EutC"/>
    <property type="match status" value="1"/>
</dbReference>
<comment type="subunit">
    <text evidence="5">The basic unit is a heterodimer which dimerizes to form tetramers. The heterotetramers trimerize; 6 large subunits form a core ring with 6 small subunits projecting outwards.</text>
</comment>
<comment type="catalytic activity">
    <reaction evidence="5">
        <text>ethanolamine = acetaldehyde + NH4(+)</text>
        <dbReference type="Rhea" id="RHEA:15313"/>
        <dbReference type="ChEBI" id="CHEBI:15343"/>
        <dbReference type="ChEBI" id="CHEBI:28938"/>
        <dbReference type="ChEBI" id="CHEBI:57603"/>
        <dbReference type="EC" id="4.3.1.7"/>
    </reaction>
</comment>
<dbReference type="PANTHER" id="PTHR39330:SF1">
    <property type="entry name" value="ETHANOLAMINE AMMONIA-LYASE SMALL SUBUNIT"/>
    <property type="match status" value="1"/>
</dbReference>
<dbReference type="Pfam" id="PF05985">
    <property type="entry name" value="EutC"/>
    <property type="match status" value="1"/>
</dbReference>
<comment type="function">
    <text evidence="5">Catalyzes the deamination of various vicinal amino-alcohols to oxo compounds. Allows this organism to utilize ethanolamine as the sole source of nitrogen and carbon in the presence of external vitamin B12.</text>
</comment>
<dbReference type="GO" id="GO:0031419">
    <property type="term" value="F:cobalamin binding"/>
    <property type="evidence" value="ECO:0007669"/>
    <property type="project" value="UniProtKB-UniRule"/>
</dbReference>
<dbReference type="NCBIfam" id="NF003971">
    <property type="entry name" value="PRK05465.1"/>
    <property type="match status" value="1"/>
</dbReference>
<feature type="binding site" evidence="5">
    <location>
        <position position="185"/>
    </location>
    <ligand>
        <name>adenosylcob(III)alamin</name>
        <dbReference type="ChEBI" id="CHEBI:18408"/>
    </ligand>
</feature>
<dbReference type="AlphaFoldDB" id="A0A8J2YTX0"/>
<reference evidence="6" key="2">
    <citation type="submission" date="2020-09" db="EMBL/GenBank/DDBJ databases">
        <authorList>
            <person name="Sun Q."/>
            <person name="Zhou Y."/>
        </authorList>
    </citation>
    <scope>NUCLEOTIDE SEQUENCE</scope>
    <source>
        <strain evidence="6">CGMCC 1.15725</strain>
    </source>
</reference>
<evidence type="ECO:0000256" key="3">
    <source>
        <dbReference type="ARBA" id="ARBA00023285"/>
    </source>
</evidence>
<feature type="binding site" evidence="5">
    <location>
        <position position="164"/>
    </location>
    <ligand>
        <name>adenosylcob(III)alamin</name>
        <dbReference type="ChEBI" id="CHEBI:18408"/>
    </ligand>
</feature>
<keyword evidence="7" id="KW-1185">Reference proteome</keyword>
<reference evidence="6" key="1">
    <citation type="journal article" date="2014" name="Int. J. Syst. Evol. Microbiol.">
        <title>Complete genome sequence of Corynebacterium casei LMG S-19264T (=DSM 44701T), isolated from a smear-ripened cheese.</title>
        <authorList>
            <consortium name="US DOE Joint Genome Institute (JGI-PGF)"/>
            <person name="Walter F."/>
            <person name="Albersmeier A."/>
            <person name="Kalinowski J."/>
            <person name="Ruckert C."/>
        </authorList>
    </citation>
    <scope>NUCLEOTIDE SEQUENCE</scope>
    <source>
        <strain evidence="6">CGMCC 1.15725</strain>
    </source>
</reference>